<feature type="compositionally biased region" description="Polar residues" evidence="1">
    <location>
        <begin position="56"/>
        <end position="67"/>
    </location>
</feature>
<feature type="compositionally biased region" description="Basic and acidic residues" evidence="1">
    <location>
        <begin position="101"/>
        <end position="120"/>
    </location>
</feature>
<reference evidence="2" key="1">
    <citation type="submission" date="2022-04" db="EMBL/GenBank/DDBJ databases">
        <title>Carnegiea gigantea Genome sequencing and assembly v2.</title>
        <authorList>
            <person name="Copetti D."/>
            <person name="Sanderson M.J."/>
            <person name="Burquez A."/>
            <person name="Wojciechowski M.F."/>
        </authorList>
    </citation>
    <scope>NUCLEOTIDE SEQUENCE</scope>
    <source>
        <strain evidence="2">SGP5-SGP5p</strain>
        <tissue evidence="2">Aerial part</tissue>
    </source>
</reference>
<comment type="caution">
    <text evidence="2">The sequence shown here is derived from an EMBL/GenBank/DDBJ whole genome shotgun (WGS) entry which is preliminary data.</text>
</comment>
<dbReference type="AlphaFoldDB" id="A0A9Q1GH51"/>
<proteinExistence type="predicted"/>
<keyword evidence="3" id="KW-1185">Reference proteome</keyword>
<evidence type="ECO:0000313" key="2">
    <source>
        <dbReference type="EMBL" id="KAJ8420847.1"/>
    </source>
</evidence>
<accession>A0A9Q1GH51</accession>
<dbReference type="EMBL" id="JAKOGI010003099">
    <property type="protein sequence ID" value="KAJ8420847.1"/>
    <property type="molecule type" value="Genomic_DNA"/>
</dbReference>
<protein>
    <submittedName>
        <fullName evidence="2">Uncharacterized protein</fullName>
    </submittedName>
</protein>
<evidence type="ECO:0000313" key="3">
    <source>
        <dbReference type="Proteomes" id="UP001153076"/>
    </source>
</evidence>
<feature type="compositionally biased region" description="Polar residues" evidence="1">
    <location>
        <begin position="1"/>
        <end position="13"/>
    </location>
</feature>
<name>A0A9Q1GH51_9CARY</name>
<evidence type="ECO:0000256" key="1">
    <source>
        <dbReference type="SAM" id="MobiDB-lite"/>
    </source>
</evidence>
<dbReference type="Proteomes" id="UP001153076">
    <property type="component" value="Unassembled WGS sequence"/>
</dbReference>
<sequence length="163" mass="18031">MLKSQHYTANKHCQAQGKERHGKKTDSSSPARHEAVKQTKPVVHGEGGKQTPKHAATNQPGQQQQKLALNARQAADSNKPKPTKVVLPKKDHGKRVGAARTPEKSEEVDPSDALRKREPKNLPLAYCSPFVTRPAKLNIEDVDDSEPLFDAAIRRPLGFLWPL</sequence>
<feature type="region of interest" description="Disordered" evidence="1">
    <location>
        <begin position="1"/>
        <end position="120"/>
    </location>
</feature>
<organism evidence="2 3">
    <name type="scientific">Carnegiea gigantea</name>
    <dbReference type="NCBI Taxonomy" id="171969"/>
    <lineage>
        <taxon>Eukaryota</taxon>
        <taxon>Viridiplantae</taxon>
        <taxon>Streptophyta</taxon>
        <taxon>Embryophyta</taxon>
        <taxon>Tracheophyta</taxon>
        <taxon>Spermatophyta</taxon>
        <taxon>Magnoliopsida</taxon>
        <taxon>eudicotyledons</taxon>
        <taxon>Gunneridae</taxon>
        <taxon>Pentapetalae</taxon>
        <taxon>Caryophyllales</taxon>
        <taxon>Cactineae</taxon>
        <taxon>Cactaceae</taxon>
        <taxon>Cactoideae</taxon>
        <taxon>Echinocereeae</taxon>
        <taxon>Carnegiea</taxon>
    </lineage>
</organism>
<gene>
    <name evidence="2" type="ORF">Cgig2_023136</name>
</gene>